<evidence type="ECO:0000313" key="4">
    <source>
        <dbReference type="Proteomes" id="UP001597135"/>
    </source>
</evidence>
<dbReference type="InterPro" id="IPR053174">
    <property type="entry name" value="LpxI"/>
</dbReference>
<gene>
    <name evidence="3" type="ORF">ACFQ4E_05360</name>
</gene>
<evidence type="ECO:0000313" key="3">
    <source>
        <dbReference type="EMBL" id="MFD1341842.1"/>
    </source>
</evidence>
<accession>A0ABW3ZG60</accession>
<protein>
    <submittedName>
        <fullName evidence="3">LpxI family protein</fullName>
    </submittedName>
</protein>
<proteinExistence type="predicted"/>
<dbReference type="InterPro" id="IPR043167">
    <property type="entry name" value="LpxI_C_sf"/>
</dbReference>
<dbReference type="Gene3D" id="3.40.50.20">
    <property type="match status" value="1"/>
</dbReference>
<organism evidence="3 4">
    <name type="scientific">Litorisediminicola beolgyonensis</name>
    <dbReference type="NCBI Taxonomy" id="1173614"/>
    <lineage>
        <taxon>Bacteria</taxon>
        <taxon>Pseudomonadati</taxon>
        <taxon>Pseudomonadota</taxon>
        <taxon>Alphaproteobacteria</taxon>
        <taxon>Rhodobacterales</taxon>
        <taxon>Paracoccaceae</taxon>
        <taxon>Litorisediminicola</taxon>
    </lineage>
</organism>
<dbReference type="PANTHER" id="PTHR39962">
    <property type="entry name" value="BLL4848 PROTEIN"/>
    <property type="match status" value="1"/>
</dbReference>
<comment type="caution">
    <text evidence="3">The sequence shown here is derived from an EMBL/GenBank/DDBJ whole genome shotgun (WGS) entry which is preliminary data.</text>
</comment>
<dbReference type="EMBL" id="JBHTMU010000006">
    <property type="protein sequence ID" value="MFD1341842.1"/>
    <property type="molecule type" value="Genomic_DNA"/>
</dbReference>
<evidence type="ECO:0000259" key="2">
    <source>
        <dbReference type="Pfam" id="PF17930"/>
    </source>
</evidence>
<dbReference type="InterPro" id="IPR041255">
    <property type="entry name" value="LpxI_N"/>
</dbReference>
<name>A0ABW3ZG60_9RHOB</name>
<dbReference type="Proteomes" id="UP001597135">
    <property type="component" value="Unassembled WGS sequence"/>
</dbReference>
<dbReference type="PANTHER" id="PTHR39962:SF1">
    <property type="entry name" value="LPXI FAMILY PROTEIN"/>
    <property type="match status" value="1"/>
</dbReference>
<reference evidence="4" key="1">
    <citation type="journal article" date="2019" name="Int. J. Syst. Evol. Microbiol.">
        <title>The Global Catalogue of Microorganisms (GCM) 10K type strain sequencing project: providing services to taxonomists for standard genome sequencing and annotation.</title>
        <authorList>
            <consortium name="The Broad Institute Genomics Platform"/>
            <consortium name="The Broad Institute Genome Sequencing Center for Infectious Disease"/>
            <person name="Wu L."/>
            <person name="Ma J."/>
        </authorList>
    </citation>
    <scope>NUCLEOTIDE SEQUENCE [LARGE SCALE GENOMIC DNA]</scope>
    <source>
        <strain evidence="4">CCUG 62953</strain>
    </source>
</reference>
<dbReference type="InterPro" id="IPR010415">
    <property type="entry name" value="LpxI_C"/>
</dbReference>
<dbReference type="Pfam" id="PF06230">
    <property type="entry name" value="LpxI_C"/>
    <property type="match status" value="1"/>
</dbReference>
<dbReference type="Pfam" id="PF17930">
    <property type="entry name" value="LpxI_N"/>
    <property type="match status" value="1"/>
</dbReference>
<dbReference type="RefSeq" id="WP_386801906.1">
    <property type="nucleotide sequence ID" value="NZ_JBHTMU010000006.1"/>
</dbReference>
<feature type="domain" description="LpxI C-terminal" evidence="1">
    <location>
        <begin position="129"/>
        <end position="285"/>
    </location>
</feature>
<evidence type="ECO:0000259" key="1">
    <source>
        <dbReference type="Pfam" id="PF06230"/>
    </source>
</evidence>
<dbReference type="Gene3D" id="3.40.140.80">
    <property type="match status" value="1"/>
</dbReference>
<keyword evidence="4" id="KW-1185">Reference proteome</keyword>
<sequence>MLALIAGRGRLPQAVAGAQVERPLVAALDGFLPDDLTPDMTFRLETLGSLFETLRARGVTRVCLCGAIRRPQIDPSRIDAATAPLVPRLTEALGQGDDGALRRVMALFEEAGFALLAAHEAAPSLLPDPGVPTRTQPPAIAKTEARVGDGVLAQQGAADLGQACVIRGTEVLAQEDDAGTDAMLARLGQDAGAGDPVTWLMDTGAEVLDDTADWLSGRETRSGMLYKGPKPGQDRRADLPAIGPGTAKAAAEAGLAGLCIEAGGVMVLDRDETLRRLDRAGLYLWVRAR</sequence>
<feature type="domain" description="LpxI N-terminal" evidence="2">
    <location>
        <begin position="2"/>
        <end position="125"/>
    </location>
</feature>